<accession>A0A848LAP4</accession>
<name>A0A848LAP4_9BACT</name>
<proteinExistence type="predicted"/>
<gene>
    <name evidence="1" type="ORF">HG543_14905</name>
</gene>
<keyword evidence="2" id="KW-1185">Reference proteome</keyword>
<dbReference type="EMBL" id="JABBJJ010000057">
    <property type="protein sequence ID" value="NMO16130.1"/>
    <property type="molecule type" value="Genomic_DNA"/>
</dbReference>
<organism evidence="1 2">
    <name type="scientific">Pyxidicoccus fallax</name>
    <dbReference type="NCBI Taxonomy" id="394095"/>
    <lineage>
        <taxon>Bacteria</taxon>
        <taxon>Pseudomonadati</taxon>
        <taxon>Myxococcota</taxon>
        <taxon>Myxococcia</taxon>
        <taxon>Myxococcales</taxon>
        <taxon>Cystobacterineae</taxon>
        <taxon>Myxococcaceae</taxon>
        <taxon>Pyxidicoccus</taxon>
    </lineage>
</organism>
<dbReference type="AlphaFoldDB" id="A0A848LAP4"/>
<reference evidence="1 2" key="1">
    <citation type="submission" date="2020-04" db="EMBL/GenBank/DDBJ databases">
        <title>Draft genome of Pyxidicoccus fallax type strain.</title>
        <authorList>
            <person name="Whitworth D.E."/>
        </authorList>
    </citation>
    <scope>NUCLEOTIDE SEQUENCE [LARGE SCALE GENOMIC DNA]</scope>
    <source>
        <strain evidence="1 2">DSM 14698</strain>
    </source>
</reference>
<feature type="non-terminal residue" evidence="1">
    <location>
        <position position="71"/>
    </location>
</feature>
<protein>
    <submittedName>
        <fullName evidence="1">Uncharacterized protein</fullName>
    </submittedName>
</protein>
<sequence>MRIGIFGDGNDPQCAAVAHEAGVLGAETVLIDSEALDHGWPLSMKDDETYYLGQRVDDLRGFYPVSYAHLT</sequence>
<dbReference type="Proteomes" id="UP000518300">
    <property type="component" value="Unassembled WGS sequence"/>
</dbReference>
<comment type="caution">
    <text evidence="1">The sequence shown here is derived from an EMBL/GenBank/DDBJ whole genome shotgun (WGS) entry which is preliminary data.</text>
</comment>
<evidence type="ECO:0000313" key="2">
    <source>
        <dbReference type="Proteomes" id="UP000518300"/>
    </source>
</evidence>
<evidence type="ECO:0000313" key="1">
    <source>
        <dbReference type="EMBL" id="NMO16130.1"/>
    </source>
</evidence>